<dbReference type="InterPro" id="IPR056827">
    <property type="entry name" value="CBM87_Agd3"/>
</dbReference>
<dbReference type="AlphaFoldDB" id="A0A511QYJ3"/>
<protein>
    <recommendedName>
        <fullName evidence="2">Agd3 CBM87 domain-containing protein</fullName>
    </recommendedName>
</protein>
<dbReference type="Pfam" id="PF25116">
    <property type="entry name" value="CBM87_Agd3"/>
    <property type="match status" value="1"/>
</dbReference>
<comment type="caution">
    <text evidence="3">The sequence shown here is derived from an EMBL/GenBank/DDBJ whole genome shotgun (WGS) entry which is preliminary data.</text>
</comment>
<sequence>MKTTIRIVTFLLITLLLLLAGCNLQKSNSEGEAPNGPPQTPSMPRFEGAPVALPVQKADANRPLPGVQIPGVAQPQRQGVQSQALPANRVALRILVIGPTAEDPGLQAWKAILDQLGAHYEVLLAASQELTSGVLEDTTGGRFQAILLASNNLAYEVSPGVFASAFTGDEWSRLWDYQRRYAVRSVSLYTFPGPGTPTVRFADPEDYCIRSVRPAGDEEVRTDNPATNPPGDPPPYPAVQMTLTPEGRGLFSYLNPSAVIPIQNAYTYPARLATAQESPGCLVQPLLRDSSNNVLGVFSRSADGRERIALTFASNPYLLHTQLLGYGLVRWATRGLFIGERRHILAVDVDDWGLESDWWDDTLQPGEPLRYRPQPFRISAVDAWSVYQQQRQLNATYPLSNGFMLNLAFNGRGVNTGVAASCNPGVSSGDPLSSLTKCLASRMRWVNHTRDHPSMDNITDPAALRFQIAENTRLANQLGLWYGSKTLKTGELSGLGWYRSPDPAPIVLPTLPSECPPIATPAGPGSDEPRKDFGLVCANSSLLDRARELGIRYIHGNYSVTSHKPPCPICGVALRPDLLMTPVWPTNIAYTVTNPAEATSFYNYIYAPGGQNPYWPRPLSYEEILEQETNLALYHLQTSASSHYFHQANLREYAPGRSLVFDYLNRLMEKYTSFYQIPVLNPSWDEIGEYVAERTNHTELLQAGLTAIWDRSTNQVIFTAPSGRSGVLFFTGAAQGQSTVYGGDTVSKVSLSAGQNLSFSYTPSE</sequence>
<organism evidence="3 4">
    <name type="scientific">Meiothermus hypogaeus NBRC 106114</name>
    <dbReference type="NCBI Taxonomy" id="1227553"/>
    <lineage>
        <taxon>Bacteria</taxon>
        <taxon>Thermotogati</taxon>
        <taxon>Deinococcota</taxon>
        <taxon>Deinococci</taxon>
        <taxon>Thermales</taxon>
        <taxon>Thermaceae</taxon>
        <taxon>Meiothermus</taxon>
    </lineage>
</organism>
<reference evidence="3 4" key="1">
    <citation type="submission" date="2019-07" db="EMBL/GenBank/DDBJ databases">
        <title>Whole genome shotgun sequence of Meiothermus hypogaeus NBRC 106114.</title>
        <authorList>
            <person name="Hosoyama A."/>
            <person name="Uohara A."/>
            <person name="Ohji S."/>
            <person name="Ichikawa N."/>
        </authorList>
    </citation>
    <scope>NUCLEOTIDE SEQUENCE [LARGE SCALE GENOMIC DNA]</scope>
    <source>
        <strain evidence="3 4">NBRC 106114</strain>
    </source>
</reference>
<feature type="region of interest" description="Disordered" evidence="1">
    <location>
        <begin position="215"/>
        <end position="236"/>
    </location>
</feature>
<evidence type="ECO:0000313" key="4">
    <source>
        <dbReference type="Proteomes" id="UP000321197"/>
    </source>
</evidence>
<evidence type="ECO:0000256" key="1">
    <source>
        <dbReference type="SAM" id="MobiDB-lite"/>
    </source>
</evidence>
<evidence type="ECO:0000259" key="2">
    <source>
        <dbReference type="Pfam" id="PF25116"/>
    </source>
</evidence>
<feature type="compositionally biased region" description="Pro residues" evidence="1">
    <location>
        <begin position="227"/>
        <end position="236"/>
    </location>
</feature>
<name>A0A511QYJ3_9DEIN</name>
<dbReference type="EMBL" id="BJXL01000012">
    <property type="protein sequence ID" value="GEM82460.1"/>
    <property type="molecule type" value="Genomic_DNA"/>
</dbReference>
<feature type="domain" description="Agd3 CBM87" evidence="2">
    <location>
        <begin position="92"/>
        <end position="198"/>
    </location>
</feature>
<dbReference type="PROSITE" id="PS51257">
    <property type="entry name" value="PROKAR_LIPOPROTEIN"/>
    <property type="match status" value="1"/>
</dbReference>
<accession>A0A511QYJ3</accession>
<dbReference type="Proteomes" id="UP000321197">
    <property type="component" value="Unassembled WGS sequence"/>
</dbReference>
<gene>
    <name evidence="3" type="ORF">MHY01S_06260</name>
</gene>
<feature type="region of interest" description="Disordered" evidence="1">
    <location>
        <begin position="28"/>
        <end position="47"/>
    </location>
</feature>
<evidence type="ECO:0000313" key="3">
    <source>
        <dbReference type="EMBL" id="GEM82460.1"/>
    </source>
</evidence>
<dbReference type="RefSeq" id="WP_240637164.1">
    <property type="nucleotide sequence ID" value="NZ_BJXL01000012.1"/>
</dbReference>
<proteinExistence type="predicted"/>